<sequence length="316" mass="34054">MGFFDNLLGAFLKLTDPTPRYTGSRCLVEKYAVGGCDLCQQACPHEAVDLSHFTVQIDDTRCTGCGLCTQVCPGVALEFPLGPVQEALDKGRGQLKCSKAQGHGQEVLCLGRLTPGLIAEAASRHGPLTLARGDCANCKIGGPTVPEALEQVIEEARRYYPELEVRLTTEALPGAIVGRRELFEQLMGGTKRMAAEVLPEPPEQLGLDEDHDLPAELRLRKMATARSQGQVRWPAIQVLEGCTLCPVCANVCPTGAVKRVREGEEYVLELEVAACTGCGGCVASCPPQVIELIEAGRDRVLAEAPEELFRGEPEWS</sequence>
<dbReference type="GO" id="GO:0046872">
    <property type="term" value="F:metal ion binding"/>
    <property type="evidence" value="ECO:0007669"/>
    <property type="project" value="UniProtKB-KW"/>
</dbReference>
<evidence type="ECO:0000256" key="2">
    <source>
        <dbReference type="ARBA" id="ARBA00022723"/>
    </source>
</evidence>
<keyword evidence="1" id="KW-0004">4Fe-4S</keyword>
<gene>
    <name evidence="6" type="ORF">ODE01S_13280</name>
</gene>
<reference evidence="6 7" key="1">
    <citation type="submission" date="2019-07" db="EMBL/GenBank/DDBJ databases">
        <title>Whole genome shotgun sequence of Oceanithermus desulfurans NBRC 100063.</title>
        <authorList>
            <person name="Hosoyama A."/>
            <person name="Uohara A."/>
            <person name="Ohji S."/>
            <person name="Ichikawa N."/>
        </authorList>
    </citation>
    <scope>NUCLEOTIDE SEQUENCE [LARGE SCALE GENOMIC DNA]</scope>
    <source>
        <strain evidence="6 7">NBRC 100063</strain>
    </source>
</reference>
<feature type="domain" description="4Fe-4S ferredoxin-type" evidence="5">
    <location>
        <begin position="233"/>
        <end position="262"/>
    </location>
</feature>
<dbReference type="GO" id="GO:0051539">
    <property type="term" value="F:4 iron, 4 sulfur cluster binding"/>
    <property type="evidence" value="ECO:0007669"/>
    <property type="project" value="UniProtKB-KW"/>
</dbReference>
<dbReference type="InterPro" id="IPR017900">
    <property type="entry name" value="4Fe4S_Fe_S_CS"/>
</dbReference>
<dbReference type="Pfam" id="PF13187">
    <property type="entry name" value="Fer4_9"/>
    <property type="match status" value="1"/>
</dbReference>
<keyword evidence="3" id="KW-0408">Iron</keyword>
<evidence type="ECO:0000256" key="3">
    <source>
        <dbReference type="ARBA" id="ARBA00023004"/>
    </source>
</evidence>
<accession>A0A511RJR3</accession>
<dbReference type="PANTHER" id="PTHR43687:SF1">
    <property type="entry name" value="FERREDOXIN III"/>
    <property type="match status" value="1"/>
</dbReference>
<evidence type="ECO:0000259" key="5">
    <source>
        <dbReference type="PROSITE" id="PS51379"/>
    </source>
</evidence>
<protein>
    <submittedName>
        <fullName evidence="6">Ferredoxin</fullName>
    </submittedName>
</protein>
<dbReference type="PROSITE" id="PS00198">
    <property type="entry name" value="4FE4S_FER_1"/>
    <property type="match status" value="3"/>
</dbReference>
<keyword evidence="2" id="KW-0479">Metal-binding</keyword>
<dbReference type="PANTHER" id="PTHR43687">
    <property type="entry name" value="ADENYLYLSULFATE REDUCTASE, BETA SUBUNIT"/>
    <property type="match status" value="1"/>
</dbReference>
<organism evidence="6 7">
    <name type="scientific">Oceanithermus desulfurans NBRC 100063</name>
    <dbReference type="NCBI Taxonomy" id="1227550"/>
    <lineage>
        <taxon>Bacteria</taxon>
        <taxon>Thermotogati</taxon>
        <taxon>Deinococcota</taxon>
        <taxon>Deinococci</taxon>
        <taxon>Thermales</taxon>
        <taxon>Thermaceae</taxon>
        <taxon>Oceanithermus</taxon>
    </lineage>
</organism>
<dbReference type="InterPro" id="IPR017896">
    <property type="entry name" value="4Fe4S_Fe-S-bd"/>
</dbReference>
<dbReference type="Pfam" id="PF12838">
    <property type="entry name" value="Fer4_7"/>
    <property type="match status" value="1"/>
</dbReference>
<dbReference type="Gene3D" id="3.30.70.20">
    <property type="match status" value="2"/>
</dbReference>
<evidence type="ECO:0000256" key="4">
    <source>
        <dbReference type="ARBA" id="ARBA00023014"/>
    </source>
</evidence>
<dbReference type="SUPFAM" id="SSF54862">
    <property type="entry name" value="4Fe-4S ferredoxins"/>
    <property type="match status" value="1"/>
</dbReference>
<name>A0A511RJR3_9DEIN</name>
<keyword evidence="4" id="KW-0411">Iron-sulfur</keyword>
<feature type="domain" description="4Fe-4S ferredoxin-type" evidence="5">
    <location>
        <begin position="266"/>
        <end position="295"/>
    </location>
</feature>
<evidence type="ECO:0000313" key="6">
    <source>
        <dbReference type="EMBL" id="GEM89894.1"/>
    </source>
</evidence>
<comment type="caution">
    <text evidence="6">The sequence shown here is derived from an EMBL/GenBank/DDBJ whole genome shotgun (WGS) entry which is preliminary data.</text>
</comment>
<dbReference type="EMBL" id="BJXN01000008">
    <property type="protein sequence ID" value="GEM89894.1"/>
    <property type="molecule type" value="Genomic_DNA"/>
</dbReference>
<dbReference type="InterPro" id="IPR050572">
    <property type="entry name" value="Fe-S_Ferredoxin"/>
</dbReference>
<evidence type="ECO:0000313" key="7">
    <source>
        <dbReference type="Proteomes" id="UP000321827"/>
    </source>
</evidence>
<dbReference type="RefSeq" id="WP_147147145.1">
    <property type="nucleotide sequence ID" value="NZ_BJXN01000008.1"/>
</dbReference>
<dbReference type="PROSITE" id="PS51379">
    <property type="entry name" value="4FE4S_FER_2"/>
    <property type="match status" value="3"/>
</dbReference>
<dbReference type="AlphaFoldDB" id="A0A511RJR3"/>
<dbReference type="OrthoDB" id="9672at2"/>
<dbReference type="Proteomes" id="UP000321827">
    <property type="component" value="Unassembled WGS sequence"/>
</dbReference>
<feature type="domain" description="4Fe-4S ferredoxin-type" evidence="5">
    <location>
        <begin position="53"/>
        <end position="82"/>
    </location>
</feature>
<evidence type="ECO:0000256" key="1">
    <source>
        <dbReference type="ARBA" id="ARBA00022485"/>
    </source>
</evidence>
<proteinExistence type="predicted"/>